<organism evidence="2 3">
    <name type="scientific">Adineta ricciae</name>
    <name type="common">Rotifer</name>
    <dbReference type="NCBI Taxonomy" id="249248"/>
    <lineage>
        <taxon>Eukaryota</taxon>
        <taxon>Metazoa</taxon>
        <taxon>Spiralia</taxon>
        <taxon>Gnathifera</taxon>
        <taxon>Rotifera</taxon>
        <taxon>Eurotatoria</taxon>
        <taxon>Bdelloidea</taxon>
        <taxon>Adinetida</taxon>
        <taxon>Adinetidae</taxon>
        <taxon>Adineta</taxon>
    </lineage>
</organism>
<evidence type="ECO:0000313" key="3">
    <source>
        <dbReference type="Proteomes" id="UP000663852"/>
    </source>
</evidence>
<dbReference type="OrthoDB" id="418951at2759"/>
<dbReference type="SUPFAM" id="SSF69318">
    <property type="entry name" value="Integrin alpha N-terminal domain"/>
    <property type="match status" value="1"/>
</dbReference>
<comment type="caution">
    <text evidence="2">The sequence shown here is derived from an EMBL/GenBank/DDBJ whole genome shotgun (WGS) entry which is preliminary data.</text>
</comment>
<sequence>MTISIFIIIIFFIIFIRIQSVSFVIDDKPHIETTIISQRSTRTTRVKLISTEMITSKPSNISRVIPCNPLKVSNYSTYSANRAPWSLSTGYLDEDPYLDIVVAFRSNASVGFYYGIGNGAFQLAEVRTSHSPPVYVAIKDINHDNKSDIIIPFRHTNTFGIFINHGNRRFSSIENHFTQYYRIEYYPYWVDISDFNHNSLSDIVVVNGYDASVTIFYDYSNSRFKYTKIYQAGHDCTAVSVADFDNDTDDDFAVTDYSDNTISVYINDKKGLQGMTTKRMYM</sequence>
<proteinExistence type="predicted"/>
<dbReference type="InterPro" id="IPR013517">
    <property type="entry name" value="FG-GAP"/>
</dbReference>
<gene>
    <name evidence="2" type="ORF">EDS130_LOCUS38129</name>
</gene>
<accession>A0A815NI58</accession>
<protein>
    <submittedName>
        <fullName evidence="2">Uncharacterized protein</fullName>
    </submittedName>
</protein>
<evidence type="ECO:0000313" key="2">
    <source>
        <dbReference type="EMBL" id="CAF1429896.1"/>
    </source>
</evidence>
<dbReference type="Pfam" id="PF13517">
    <property type="entry name" value="FG-GAP_3"/>
    <property type="match status" value="1"/>
</dbReference>
<dbReference type="Gene3D" id="2.130.10.130">
    <property type="entry name" value="Integrin alpha, N-terminal"/>
    <property type="match status" value="1"/>
</dbReference>
<evidence type="ECO:0000256" key="1">
    <source>
        <dbReference type="ARBA" id="ARBA00022729"/>
    </source>
</evidence>
<dbReference type="AlphaFoldDB" id="A0A815NI58"/>
<dbReference type="EMBL" id="CAJNOJ010000391">
    <property type="protein sequence ID" value="CAF1429896.1"/>
    <property type="molecule type" value="Genomic_DNA"/>
</dbReference>
<keyword evidence="1" id="KW-0732">Signal</keyword>
<dbReference type="PANTHER" id="PTHR46580:SF4">
    <property type="entry name" value="ATP_GTP-BINDING PROTEIN"/>
    <property type="match status" value="1"/>
</dbReference>
<reference evidence="2" key="1">
    <citation type="submission" date="2021-02" db="EMBL/GenBank/DDBJ databases">
        <authorList>
            <person name="Nowell W R."/>
        </authorList>
    </citation>
    <scope>NUCLEOTIDE SEQUENCE</scope>
</reference>
<dbReference type="PANTHER" id="PTHR46580">
    <property type="entry name" value="SENSOR KINASE-RELATED"/>
    <property type="match status" value="1"/>
</dbReference>
<name>A0A815NI58_ADIRI</name>
<dbReference type="InterPro" id="IPR028994">
    <property type="entry name" value="Integrin_alpha_N"/>
</dbReference>
<dbReference type="Proteomes" id="UP000663852">
    <property type="component" value="Unassembled WGS sequence"/>
</dbReference>